<evidence type="ECO:0000256" key="1">
    <source>
        <dbReference type="PIRSR" id="PIRSR601310-1"/>
    </source>
</evidence>
<dbReference type="GO" id="GO:0016787">
    <property type="term" value="F:hydrolase activity"/>
    <property type="evidence" value="ECO:0007669"/>
    <property type="project" value="UniProtKB-KW"/>
</dbReference>
<gene>
    <name evidence="5" type="ordered locus">SL003B_1831</name>
</gene>
<dbReference type="PANTHER" id="PTHR46648:SF1">
    <property type="entry name" value="ADENOSINE 5'-MONOPHOSPHORAMIDASE HNT1"/>
    <property type="match status" value="1"/>
</dbReference>
<feature type="domain" description="HIT" evidence="4">
    <location>
        <begin position="14"/>
        <end position="121"/>
    </location>
</feature>
<evidence type="ECO:0000259" key="4">
    <source>
        <dbReference type="PROSITE" id="PS51084"/>
    </source>
</evidence>
<organism evidence="5 6">
    <name type="scientific">Polymorphum gilvum (strain LMG 25793 / CGMCC 1.9160 / SL003B-26A1)</name>
    <dbReference type="NCBI Taxonomy" id="991905"/>
    <lineage>
        <taxon>Bacteria</taxon>
        <taxon>Pseudomonadati</taxon>
        <taxon>Pseudomonadota</taxon>
        <taxon>Alphaproteobacteria</taxon>
        <taxon>Rhodobacterales</taxon>
        <taxon>Paracoccaceae</taxon>
        <taxon>Polymorphum</taxon>
    </lineage>
</organism>
<dbReference type="InterPro" id="IPR039384">
    <property type="entry name" value="HINT"/>
</dbReference>
<dbReference type="EMBL" id="CP002568">
    <property type="protein sequence ID" value="ADZ70257.1"/>
    <property type="molecule type" value="Genomic_DNA"/>
</dbReference>
<evidence type="ECO:0000313" key="6">
    <source>
        <dbReference type="Proteomes" id="UP000008130"/>
    </source>
</evidence>
<dbReference type="AlphaFoldDB" id="F2IVX5"/>
<evidence type="ECO:0000256" key="2">
    <source>
        <dbReference type="PIRSR" id="PIRSR601310-3"/>
    </source>
</evidence>
<proteinExistence type="predicted"/>
<keyword evidence="5" id="KW-0378">Hydrolase</keyword>
<dbReference type="Gene3D" id="3.30.428.10">
    <property type="entry name" value="HIT-like"/>
    <property type="match status" value="1"/>
</dbReference>
<dbReference type="PROSITE" id="PS51084">
    <property type="entry name" value="HIT_2"/>
    <property type="match status" value="1"/>
</dbReference>
<dbReference type="Pfam" id="PF01230">
    <property type="entry name" value="HIT"/>
    <property type="match status" value="1"/>
</dbReference>
<dbReference type="STRING" id="991905.SL003B_1831"/>
<reference evidence="5 6" key="1">
    <citation type="journal article" date="2011" name="J. Bacteriol.">
        <title>Complete genome sequence of Polymorphum gilvum SL003B-26A1T, a crude oil-degrading bacterium from oil-polluted saline soil.</title>
        <authorList>
            <person name="Li S.G."/>
            <person name="Tang Y.Q."/>
            <person name="Nie Y."/>
            <person name="Cai M."/>
            <person name="Wu X.L."/>
        </authorList>
    </citation>
    <scope>NUCLEOTIDE SEQUENCE [LARGE SCALE GENOMIC DNA]</scope>
    <source>
        <strain evidence="6">LMG 25793 / CGMCC 1.9160 / SL003B-26A1</strain>
    </source>
</reference>
<dbReference type="HOGENOM" id="CLU_056776_3_3_5"/>
<feature type="short sequence motif" description="Histidine triad motif" evidence="2 3">
    <location>
        <begin position="106"/>
        <end position="110"/>
    </location>
</feature>
<dbReference type="PATRIC" id="fig|991905.3.peg.1877"/>
<keyword evidence="6" id="KW-1185">Reference proteome</keyword>
<dbReference type="CDD" id="cd01277">
    <property type="entry name" value="HINT_subgroup"/>
    <property type="match status" value="1"/>
</dbReference>
<name>F2IVX5_POLGS</name>
<dbReference type="RefSeq" id="WP_013652575.1">
    <property type="nucleotide sequence ID" value="NC_015259.1"/>
</dbReference>
<dbReference type="eggNOG" id="COG0537">
    <property type="taxonomic scope" value="Bacteria"/>
</dbReference>
<dbReference type="InterPro" id="IPR036265">
    <property type="entry name" value="HIT-like_sf"/>
</dbReference>
<dbReference type="Proteomes" id="UP000008130">
    <property type="component" value="Chromosome"/>
</dbReference>
<dbReference type="KEGG" id="pgv:SL003B_1831"/>
<protein>
    <submittedName>
        <fullName evidence="5">Putative hydrolase protein, HIT family</fullName>
    </submittedName>
</protein>
<dbReference type="PANTHER" id="PTHR46648">
    <property type="entry name" value="HIT FAMILY PROTEIN 1"/>
    <property type="match status" value="1"/>
</dbReference>
<dbReference type="InterPro" id="IPR011146">
    <property type="entry name" value="HIT-like"/>
</dbReference>
<evidence type="ECO:0000313" key="5">
    <source>
        <dbReference type="EMBL" id="ADZ70257.1"/>
    </source>
</evidence>
<dbReference type="GO" id="GO:0009117">
    <property type="term" value="P:nucleotide metabolic process"/>
    <property type="evidence" value="ECO:0007669"/>
    <property type="project" value="TreeGrafter"/>
</dbReference>
<feature type="active site" description="Tele-AMP-histidine intermediate" evidence="1">
    <location>
        <position position="108"/>
    </location>
</feature>
<dbReference type="InterPro" id="IPR001310">
    <property type="entry name" value="Histidine_triad_HIT"/>
</dbReference>
<dbReference type="PRINTS" id="PR00332">
    <property type="entry name" value="HISTRIAD"/>
</dbReference>
<evidence type="ECO:0000256" key="3">
    <source>
        <dbReference type="PROSITE-ProRule" id="PRU00464"/>
    </source>
</evidence>
<dbReference type="SUPFAM" id="SSF54197">
    <property type="entry name" value="HIT-like"/>
    <property type="match status" value="1"/>
</dbReference>
<accession>F2IVX5</accession>
<sequence length="147" mass="15848">MPIAAPAPYDDQNVFARILRGELPSHKVYEDDATIVIMDIMPRGDGHVLVIPKAPSRNILDIAPADLSAVMATVQKTARAVVKAFDADGTTIQQFSETAGGQVVFHTHVHVIPRFEGVKLKPHTGEMADQAVLADQADRIRAAFAAL</sequence>